<accession>A0A6L3VE59</accession>
<name>A0A6L3VE59_9ACTN</name>
<evidence type="ECO:0000256" key="1">
    <source>
        <dbReference type="SAM" id="MobiDB-lite"/>
    </source>
</evidence>
<gene>
    <name evidence="2" type="ORF">F9B16_44000</name>
</gene>
<dbReference type="AlphaFoldDB" id="A0A6L3VE59"/>
<dbReference type="InterPro" id="IPR036102">
    <property type="entry name" value="OsmC/Ohrsf"/>
</dbReference>
<protein>
    <submittedName>
        <fullName evidence="2">OsmC family protein</fullName>
    </submittedName>
</protein>
<dbReference type="OrthoDB" id="9789573at2"/>
<dbReference type="InterPro" id="IPR003718">
    <property type="entry name" value="OsmC/Ohr_fam"/>
</dbReference>
<sequence length="130" mass="13971">MVTARALPARYQVEYEAGPNTGRADTVKGGRGGTTAPRPHELLEAALASCITMTARMALDELGLPDVAVTARVGLDREETATRFRYRLAFDPPPPADARAAVLRRVERSPVRRTLSRPLSFVAEGALAGD</sequence>
<dbReference type="EMBL" id="WBMR01000257">
    <property type="protein sequence ID" value="KAB2362959.1"/>
    <property type="molecule type" value="Genomic_DNA"/>
</dbReference>
<dbReference type="Proteomes" id="UP000483004">
    <property type="component" value="Unassembled WGS sequence"/>
</dbReference>
<evidence type="ECO:0000313" key="3">
    <source>
        <dbReference type="Proteomes" id="UP000483004"/>
    </source>
</evidence>
<proteinExistence type="predicted"/>
<comment type="caution">
    <text evidence="2">The sequence shown here is derived from an EMBL/GenBank/DDBJ whole genome shotgun (WGS) entry which is preliminary data.</text>
</comment>
<dbReference type="SUPFAM" id="SSF82784">
    <property type="entry name" value="OsmC-like"/>
    <property type="match status" value="1"/>
</dbReference>
<keyword evidence="3" id="KW-1185">Reference proteome</keyword>
<evidence type="ECO:0000313" key="2">
    <source>
        <dbReference type="EMBL" id="KAB2362959.1"/>
    </source>
</evidence>
<dbReference type="Pfam" id="PF02566">
    <property type="entry name" value="OsmC"/>
    <property type="match status" value="1"/>
</dbReference>
<dbReference type="Gene3D" id="3.30.300.20">
    <property type="match status" value="1"/>
</dbReference>
<organism evidence="2 3">
    <name type="scientific">Actinomadura montaniterrae</name>
    <dbReference type="NCBI Taxonomy" id="1803903"/>
    <lineage>
        <taxon>Bacteria</taxon>
        <taxon>Bacillati</taxon>
        <taxon>Actinomycetota</taxon>
        <taxon>Actinomycetes</taxon>
        <taxon>Streptosporangiales</taxon>
        <taxon>Thermomonosporaceae</taxon>
        <taxon>Actinomadura</taxon>
    </lineage>
</organism>
<reference evidence="2 3" key="1">
    <citation type="submission" date="2019-09" db="EMBL/GenBank/DDBJ databases">
        <title>Actinomadura physcomitrii sp. nov., a novel actinomycete isolated from moss [Physcomitrium sphaericum (Ludw) Fuernr].</title>
        <authorList>
            <person name="Liu C."/>
            <person name="Zhuang X."/>
        </authorList>
    </citation>
    <scope>NUCLEOTIDE SEQUENCE [LARGE SCALE GENOMIC DNA]</scope>
    <source>
        <strain evidence="2 3">CYP1-1B</strain>
    </source>
</reference>
<dbReference type="RefSeq" id="WP_151546213.1">
    <property type="nucleotide sequence ID" value="NZ_WBMR01000257.1"/>
</dbReference>
<feature type="region of interest" description="Disordered" evidence="1">
    <location>
        <begin position="18"/>
        <end position="38"/>
    </location>
</feature>
<dbReference type="InterPro" id="IPR015946">
    <property type="entry name" value="KH_dom-like_a/b"/>
</dbReference>